<dbReference type="EMBL" id="PQXL01000481">
    <property type="protein sequence ID" value="THV45487.1"/>
    <property type="molecule type" value="Genomic_DNA"/>
</dbReference>
<protein>
    <recommendedName>
        <fullName evidence="1">N-acetyltransferase domain-containing protein</fullName>
    </recommendedName>
</protein>
<dbReference type="InterPro" id="IPR016181">
    <property type="entry name" value="Acyl_CoA_acyltransferase"/>
</dbReference>
<keyword evidence="3" id="KW-1185">Reference proteome</keyword>
<feature type="domain" description="N-acetyltransferase" evidence="1">
    <location>
        <begin position="149"/>
        <end position="204"/>
    </location>
</feature>
<dbReference type="SUPFAM" id="SSF55729">
    <property type="entry name" value="Acyl-CoA N-acyltransferases (Nat)"/>
    <property type="match status" value="1"/>
</dbReference>
<evidence type="ECO:0000313" key="3">
    <source>
        <dbReference type="Proteomes" id="UP000308671"/>
    </source>
</evidence>
<dbReference type="InterPro" id="IPR000182">
    <property type="entry name" value="GNAT_dom"/>
</dbReference>
<dbReference type="Pfam" id="PF13673">
    <property type="entry name" value="Acetyltransf_10"/>
    <property type="match status" value="1"/>
</dbReference>
<reference evidence="2 3" key="1">
    <citation type="submission" date="2017-12" db="EMBL/GenBank/DDBJ databases">
        <title>Comparative genomics of Botrytis spp.</title>
        <authorList>
            <person name="Valero-Jimenez C.A."/>
            <person name="Tapia P."/>
            <person name="Veloso J."/>
            <person name="Silva-Moreno E."/>
            <person name="Staats M."/>
            <person name="Valdes J.H."/>
            <person name="Van Kan J.A.L."/>
        </authorList>
    </citation>
    <scope>NUCLEOTIDE SEQUENCE [LARGE SCALE GENOMIC DNA]</scope>
    <source>
        <strain evidence="2 3">MUCL435</strain>
    </source>
</reference>
<dbReference type="PANTHER" id="PTHR42791:SF2">
    <property type="entry name" value="N-ACETYLTRANSFERASE DOMAIN-CONTAINING PROTEIN"/>
    <property type="match status" value="1"/>
</dbReference>
<gene>
    <name evidence="2" type="ORF">BGAL_0482g00020</name>
</gene>
<evidence type="ECO:0000259" key="1">
    <source>
        <dbReference type="Pfam" id="PF13673"/>
    </source>
</evidence>
<sequence>MSSPNSKPILSLAETQDAHELAAITTRAFEVSDAIYPIIWGNTEPGAHDTAVMLLYNPMQSATIVTWKVEIEGKIVGYARWSLPKDSGVTEVEMVEKNKEDDEIATAQHNKKVEEGWKTPAGMNFDLFMQKVKSTVECKKRDYNAEKDMLLYLCFVDPAYHKQGIGNLLLRWGLSMADKEGRKICLVSTPQARTFYEKSGWLVKENLEINLEAYGRSEIYRRSWMIREARAEEGLCQDLTKLPIKNRDSKASSLSTELRGKYHVASIYGESLTRHRDTRD</sequence>
<dbReference type="OrthoDB" id="410198at2759"/>
<dbReference type="GO" id="GO:0016747">
    <property type="term" value="F:acyltransferase activity, transferring groups other than amino-acyl groups"/>
    <property type="evidence" value="ECO:0007669"/>
    <property type="project" value="InterPro"/>
</dbReference>
<dbReference type="PANTHER" id="PTHR42791">
    <property type="entry name" value="GNAT FAMILY ACETYLTRANSFERASE"/>
    <property type="match status" value="1"/>
</dbReference>
<organism evidence="2 3">
    <name type="scientific">Botrytis galanthina</name>
    <dbReference type="NCBI Taxonomy" id="278940"/>
    <lineage>
        <taxon>Eukaryota</taxon>
        <taxon>Fungi</taxon>
        <taxon>Dikarya</taxon>
        <taxon>Ascomycota</taxon>
        <taxon>Pezizomycotina</taxon>
        <taxon>Leotiomycetes</taxon>
        <taxon>Helotiales</taxon>
        <taxon>Sclerotiniaceae</taxon>
        <taxon>Botrytis</taxon>
    </lineage>
</organism>
<proteinExistence type="predicted"/>
<dbReference type="CDD" id="cd04301">
    <property type="entry name" value="NAT_SF"/>
    <property type="match status" value="1"/>
</dbReference>
<comment type="caution">
    <text evidence="2">The sequence shown here is derived from an EMBL/GenBank/DDBJ whole genome shotgun (WGS) entry which is preliminary data.</text>
</comment>
<dbReference type="Proteomes" id="UP000308671">
    <property type="component" value="Unassembled WGS sequence"/>
</dbReference>
<name>A0A4S8QKJ5_9HELO</name>
<dbReference type="Gene3D" id="3.40.630.30">
    <property type="match status" value="1"/>
</dbReference>
<dbReference type="InterPro" id="IPR052523">
    <property type="entry name" value="Trichothecene_AcTrans"/>
</dbReference>
<evidence type="ECO:0000313" key="2">
    <source>
        <dbReference type="EMBL" id="THV45487.1"/>
    </source>
</evidence>
<accession>A0A4S8QKJ5</accession>
<dbReference type="AlphaFoldDB" id="A0A4S8QKJ5"/>